<proteinExistence type="predicted"/>
<name>A0A418GJ74_ECOLX</name>
<sequence length="172" mass="19701">ASDVYKRQPYWLDGHYLSAQTALRLGYKQVADAIRDEVTDFLARLPALINLLFNDRTPFVSEQTKQWLASSGSVNQTVPVVQTDEELQAAKACFDENGLEAALRYLENLPEGDPRHQFHRQFFGAQLLEEAGMVQLAQQQYRMLFRTGLHMMLSEWEPSLLKALEQKLTAEQ</sequence>
<evidence type="ECO:0000313" key="1">
    <source>
        <dbReference type="EMBL" id="RIB40935.1"/>
    </source>
</evidence>
<comment type="caution">
    <text evidence="1">The sequence shown here is derived from an EMBL/GenBank/DDBJ whole genome shotgun (WGS) entry which is preliminary data.</text>
</comment>
<dbReference type="AlphaFoldDB" id="A0A418GJ74"/>
<dbReference type="PANTHER" id="PTHR37024:SF3">
    <property type="entry name" value="TYPE VI SECRETION SYSTEM PROTEIN TSSA"/>
    <property type="match status" value="1"/>
</dbReference>
<dbReference type="InterPro" id="IPR017739">
    <property type="entry name" value="T6SS-assoc_VCA0119"/>
</dbReference>
<evidence type="ECO:0000313" key="2">
    <source>
        <dbReference type="Proteomes" id="UP000284508"/>
    </source>
</evidence>
<accession>A0A418GJ74</accession>
<dbReference type="PANTHER" id="PTHR37024">
    <property type="entry name" value="TYPE VI SECRETION SYSTEM DUF2094 AND IMPA-RELATED DOMAIN PROTEIN"/>
    <property type="match status" value="1"/>
</dbReference>
<gene>
    <name evidence="1" type="ORF">D3C88_15935</name>
</gene>
<dbReference type="Pfam" id="PF16989">
    <property type="entry name" value="T6SS_VasJ"/>
    <property type="match status" value="1"/>
</dbReference>
<protein>
    <submittedName>
        <fullName evidence="1">Type VI secretion system protein TssA</fullName>
    </submittedName>
</protein>
<organism evidence="1 2">
    <name type="scientific">Escherichia coli</name>
    <dbReference type="NCBI Taxonomy" id="562"/>
    <lineage>
        <taxon>Bacteria</taxon>
        <taxon>Pseudomonadati</taxon>
        <taxon>Pseudomonadota</taxon>
        <taxon>Gammaproteobacteria</taxon>
        <taxon>Enterobacterales</taxon>
        <taxon>Enterobacteriaceae</taxon>
        <taxon>Escherichia</taxon>
    </lineage>
</organism>
<feature type="non-terminal residue" evidence="1">
    <location>
        <position position="1"/>
    </location>
</feature>
<reference evidence="1 2" key="1">
    <citation type="journal article" date="2018" name="BMC Microbiol.">
        <title>Genome sequencing of strains of the most prevalent clonal group of O1:K1:H7 Escherichia coli that causes neonatal meningitis in France.</title>
        <authorList>
            <person name="Geslain G."/>
            <person name="Birgy A."/>
            <person name="Adiba S."/>
            <person name="Magnan M."/>
            <person name="Courroux C."/>
            <person name="Levy C."/>
            <person name="Cohen R."/>
            <person name="Bidet P."/>
            <person name="Bonacorsi S."/>
        </authorList>
    </citation>
    <scope>NUCLEOTIDE SEQUENCE [LARGE SCALE GENOMIC DNA]</scope>
    <source>
        <strain evidence="1 2">S308</strain>
    </source>
</reference>
<dbReference type="Proteomes" id="UP000284508">
    <property type="component" value="Unassembled WGS sequence"/>
</dbReference>
<dbReference type="EMBL" id="QXHA01001157">
    <property type="protein sequence ID" value="RIB40935.1"/>
    <property type="molecule type" value="Genomic_DNA"/>
</dbReference>